<feature type="compositionally biased region" description="Gly residues" evidence="1">
    <location>
        <begin position="306"/>
        <end position="320"/>
    </location>
</feature>
<dbReference type="GO" id="GO:0016747">
    <property type="term" value="F:acyltransferase activity, transferring groups other than amino-acyl groups"/>
    <property type="evidence" value="ECO:0007669"/>
    <property type="project" value="InterPro"/>
</dbReference>
<dbReference type="Pfam" id="PF01757">
    <property type="entry name" value="Acyl_transf_3"/>
    <property type="match status" value="1"/>
</dbReference>
<evidence type="ECO:0000256" key="2">
    <source>
        <dbReference type="SAM" id="Phobius"/>
    </source>
</evidence>
<dbReference type="eggNOG" id="COG1835">
    <property type="taxonomic scope" value="Bacteria"/>
</dbReference>
<dbReference type="STRING" id="1179773.BN6_23920"/>
<dbReference type="InterPro" id="IPR002656">
    <property type="entry name" value="Acyl_transf_3_dom"/>
</dbReference>
<organism evidence="4 5">
    <name type="scientific">Saccharothrix espanaensis (strain ATCC 51144 / DSM 44229 / JCM 9112 / NBRC 15066 / NRRL 15764)</name>
    <dbReference type="NCBI Taxonomy" id="1179773"/>
    <lineage>
        <taxon>Bacteria</taxon>
        <taxon>Bacillati</taxon>
        <taxon>Actinomycetota</taxon>
        <taxon>Actinomycetes</taxon>
        <taxon>Pseudonocardiales</taxon>
        <taxon>Pseudonocardiaceae</taxon>
        <taxon>Saccharothrix</taxon>
    </lineage>
</organism>
<dbReference type="AlphaFoldDB" id="K0JYC4"/>
<evidence type="ECO:0000313" key="4">
    <source>
        <dbReference type="EMBL" id="CCH29709.1"/>
    </source>
</evidence>
<dbReference type="GO" id="GO:0016020">
    <property type="term" value="C:membrane"/>
    <property type="evidence" value="ECO:0007669"/>
    <property type="project" value="TreeGrafter"/>
</dbReference>
<feature type="transmembrane region" description="Helical" evidence="2">
    <location>
        <begin position="50"/>
        <end position="72"/>
    </location>
</feature>
<dbReference type="HOGENOM" id="CLU_581234_0_0_11"/>
<dbReference type="PATRIC" id="fig|1179773.3.peg.2392"/>
<dbReference type="InterPro" id="IPR050879">
    <property type="entry name" value="Acyltransferase_3"/>
</dbReference>
<reference evidence="4 5" key="1">
    <citation type="journal article" date="2012" name="BMC Genomics">
        <title>Complete genome sequence of Saccharothrix espanaensis DSM 44229T and comparison to the other completely sequenced Pseudonocardiaceae.</title>
        <authorList>
            <person name="Strobel T."/>
            <person name="Al-Dilaimi A."/>
            <person name="Blom J."/>
            <person name="Gessner A."/>
            <person name="Kalinowski J."/>
            <person name="Luzhetska M."/>
            <person name="Puhler A."/>
            <person name="Szczepanowski R."/>
            <person name="Bechthold A."/>
            <person name="Ruckert C."/>
        </authorList>
    </citation>
    <scope>NUCLEOTIDE SEQUENCE [LARGE SCALE GENOMIC DNA]</scope>
    <source>
        <strain evidence="5">ATCC 51144 / DSM 44229 / JCM 9112 / NBRC 15066 / NRRL 15764</strain>
    </source>
</reference>
<evidence type="ECO:0000313" key="5">
    <source>
        <dbReference type="Proteomes" id="UP000006281"/>
    </source>
</evidence>
<dbReference type="EMBL" id="HE804045">
    <property type="protein sequence ID" value="CCH29709.1"/>
    <property type="molecule type" value="Genomic_DNA"/>
</dbReference>
<feature type="compositionally biased region" description="Basic residues" evidence="1">
    <location>
        <begin position="335"/>
        <end position="350"/>
    </location>
</feature>
<feature type="transmembrane region" description="Helical" evidence="2">
    <location>
        <begin position="261"/>
        <end position="284"/>
    </location>
</feature>
<dbReference type="Proteomes" id="UP000006281">
    <property type="component" value="Chromosome"/>
</dbReference>
<keyword evidence="5" id="KW-1185">Reference proteome</keyword>
<feature type="transmembrane region" description="Helical" evidence="2">
    <location>
        <begin position="167"/>
        <end position="185"/>
    </location>
</feature>
<gene>
    <name evidence="4" type="ordered locus">BN6_23920</name>
</gene>
<keyword evidence="2" id="KW-0472">Membrane</keyword>
<keyword evidence="2" id="KW-1133">Transmembrane helix</keyword>
<feature type="transmembrane region" description="Helical" evidence="2">
    <location>
        <begin position="236"/>
        <end position="255"/>
    </location>
</feature>
<proteinExistence type="predicted"/>
<feature type="compositionally biased region" description="Low complexity" evidence="1">
    <location>
        <begin position="381"/>
        <end position="393"/>
    </location>
</feature>
<feature type="transmembrane region" description="Helical" evidence="2">
    <location>
        <begin position="138"/>
        <end position="155"/>
    </location>
</feature>
<accession>K0JYC4</accession>
<keyword evidence="2" id="KW-0812">Transmembrane</keyword>
<name>K0JYC4_SACES</name>
<evidence type="ECO:0000259" key="3">
    <source>
        <dbReference type="Pfam" id="PF01757"/>
    </source>
</evidence>
<dbReference type="GO" id="GO:0009103">
    <property type="term" value="P:lipopolysaccharide biosynthetic process"/>
    <property type="evidence" value="ECO:0007669"/>
    <property type="project" value="TreeGrafter"/>
</dbReference>
<protein>
    <submittedName>
        <fullName evidence="4">Putative secreted protein</fullName>
    </submittedName>
</protein>
<feature type="region of interest" description="Disordered" evidence="1">
    <location>
        <begin position="295"/>
        <end position="403"/>
    </location>
</feature>
<dbReference type="PANTHER" id="PTHR23028">
    <property type="entry name" value="ACETYLTRANSFERASE"/>
    <property type="match status" value="1"/>
</dbReference>
<dbReference type="KEGG" id="sesp:BN6_23920"/>
<evidence type="ECO:0000256" key="1">
    <source>
        <dbReference type="SAM" id="MobiDB-lite"/>
    </source>
</evidence>
<feature type="transmembrane region" description="Helical" evidence="2">
    <location>
        <begin position="205"/>
        <end position="229"/>
    </location>
</feature>
<sequence length="470" mass="49296">MSQQPSRSRLPGLTGARFAAAASVFAFHVSLEGFLADPGIAAVYARAVAMAGWTGVGFFFVLSGFVLTWSARADDGPRAFWCRWLAKTYPNHVVTWVVALIALTAVGAVSDFWHAVGNLFLLHAWLPVHDLIASMNDVSWSLSCELFFYLCFPLLLRWIRKIRPERLWHWAGGVVAAVVAVPFPTPLLPTTEVLPWAPVPVGEFWFVYLAPPVRLLDFVLGMPAARIVLSGRWIDLPVPFAVALTGIGYLTALNLPFTHGLVSATVVPLALLIPAPAAVAERLVIQRGALARRPDRLPGADAAGPAGRGGGGVDGPGGAVGVVRAGAVGQAPSGRHARAPGAGRRHRHVPRAGLGRADRAGDDLGVPRRGGHPGPDRARAAPRGQPAAAGARRAPGRQRPGELLGGLAHVHRCAGRAPGAAAAARPRRPVRGAAAGLRAGCGRDHAGPLVNARGAADRPPHGAVRGTQYT</sequence>
<feature type="region of interest" description="Disordered" evidence="1">
    <location>
        <begin position="438"/>
        <end position="470"/>
    </location>
</feature>
<feature type="transmembrane region" description="Helical" evidence="2">
    <location>
        <begin position="93"/>
        <end position="126"/>
    </location>
</feature>
<feature type="compositionally biased region" description="Basic and acidic residues" evidence="1">
    <location>
        <begin position="356"/>
        <end position="366"/>
    </location>
</feature>
<dbReference type="PANTHER" id="PTHR23028:SF53">
    <property type="entry name" value="ACYL_TRANSF_3 DOMAIN-CONTAINING PROTEIN"/>
    <property type="match status" value="1"/>
</dbReference>
<feature type="domain" description="Acyltransferase 3" evidence="3">
    <location>
        <begin position="12"/>
        <end position="263"/>
    </location>
</feature>